<dbReference type="GO" id="GO:0003677">
    <property type="term" value="F:DNA binding"/>
    <property type="evidence" value="ECO:0007669"/>
    <property type="project" value="UniProtKB-UniRule"/>
</dbReference>
<evidence type="ECO:0000256" key="5">
    <source>
        <dbReference type="PROSITE-ProRule" id="PRU01248"/>
    </source>
</evidence>
<dbReference type="PANTHER" id="PTHR30349">
    <property type="entry name" value="PHAGE INTEGRASE-RELATED"/>
    <property type="match status" value="1"/>
</dbReference>
<dbReference type="SUPFAM" id="SSF56349">
    <property type="entry name" value="DNA breaking-rejoining enzymes"/>
    <property type="match status" value="1"/>
</dbReference>
<dbReference type="GO" id="GO:0015074">
    <property type="term" value="P:DNA integration"/>
    <property type="evidence" value="ECO:0007669"/>
    <property type="project" value="UniProtKB-KW"/>
</dbReference>
<proteinExistence type="inferred from homology"/>
<keyword evidence="2" id="KW-0229">DNA integration</keyword>
<dbReference type="InterPro" id="IPR011010">
    <property type="entry name" value="DNA_brk_join_enz"/>
</dbReference>
<dbReference type="EMBL" id="JARPWH010000001">
    <property type="protein sequence ID" value="MDT2400877.1"/>
    <property type="molecule type" value="Genomic_DNA"/>
</dbReference>
<reference evidence="8" key="1">
    <citation type="submission" date="2023-03" db="EMBL/GenBank/DDBJ databases">
        <authorList>
            <person name="Shen W."/>
            <person name="Cai J."/>
        </authorList>
    </citation>
    <scope>NUCLEOTIDE SEQUENCE</scope>
    <source>
        <strain evidence="8">P33-2</strain>
    </source>
</reference>
<comment type="caution">
    <text evidence="8">The sequence shown here is derived from an EMBL/GenBank/DDBJ whole genome shotgun (WGS) entry which is preliminary data.</text>
</comment>
<organism evidence="8 9">
    <name type="scientific">Enterococcus avium</name>
    <name type="common">Streptococcus avium</name>
    <dbReference type="NCBI Taxonomy" id="33945"/>
    <lineage>
        <taxon>Bacteria</taxon>
        <taxon>Bacillati</taxon>
        <taxon>Bacillota</taxon>
        <taxon>Bacilli</taxon>
        <taxon>Lactobacillales</taxon>
        <taxon>Enterococcaceae</taxon>
        <taxon>Enterococcus</taxon>
    </lineage>
</organism>
<keyword evidence="4" id="KW-0233">DNA recombination</keyword>
<feature type="domain" description="Core-binding (CB)" evidence="7">
    <location>
        <begin position="71"/>
        <end position="159"/>
    </location>
</feature>
<evidence type="ECO:0000256" key="4">
    <source>
        <dbReference type="ARBA" id="ARBA00023172"/>
    </source>
</evidence>
<accession>A0AAW8RQN7</accession>
<dbReference type="InterPro" id="IPR044068">
    <property type="entry name" value="CB"/>
</dbReference>
<dbReference type="InterPro" id="IPR013762">
    <property type="entry name" value="Integrase-like_cat_sf"/>
</dbReference>
<protein>
    <submittedName>
        <fullName evidence="8">Site-specific integrase</fullName>
    </submittedName>
</protein>
<evidence type="ECO:0000256" key="3">
    <source>
        <dbReference type="ARBA" id="ARBA00023125"/>
    </source>
</evidence>
<sequence length="382" mass="44791">MANLNWSKKHKHVFSYLNKKGEFWGYRFPFYNSLGQRKEASKRGFDSERAANKALLKIQYELETQNSSFIENKNVTIDEWIKVWIPYTQDNWSISTKQNIESAIEFHISPLIGNQKLSSLNKITYKRNFIDKLRQENKYKESTIQAWHKIVMRMINAAVNNQILPSNTLTGFKFDSSNNVRSFTKDELQQFITVLESKDIRTQIIFLTLLKTGMRKGELMGLRWKDIDLTERNFDINSTRGDYGENKPKTKTSIRKVYFDDSLLALIKKYKSYEKERLLKKGRILKDEDYFILSSRNLPIQQSKITYMFRLLCEEAKVPNITVHGLRHTHATFLIEAGANIKYVSNRLGHKNINITLDVYSDVLKEEEKETADLMGKLIDNL</sequence>
<dbReference type="PROSITE" id="PS51898">
    <property type="entry name" value="TYR_RECOMBINASE"/>
    <property type="match status" value="1"/>
</dbReference>
<keyword evidence="3 5" id="KW-0238">DNA-binding</keyword>
<evidence type="ECO:0000256" key="2">
    <source>
        <dbReference type="ARBA" id="ARBA00022908"/>
    </source>
</evidence>
<dbReference type="InterPro" id="IPR002104">
    <property type="entry name" value="Integrase_catalytic"/>
</dbReference>
<evidence type="ECO:0000259" key="7">
    <source>
        <dbReference type="PROSITE" id="PS51900"/>
    </source>
</evidence>
<dbReference type="InterPro" id="IPR010998">
    <property type="entry name" value="Integrase_recombinase_N"/>
</dbReference>
<dbReference type="Gene3D" id="1.10.443.10">
    <property type="entry name" value="Intergrase catalytic core"/>
    <property type="match status" value="1"/>
</dbReference>
<dbReference type="InterPro" id="IPR028259">
    <property type="entry name" value="AP2-like_int_N"/>
</dbReference>
<dbReference type="InterPro" id="IPR004107">
    <property type="entry name" value="Integrase_SAM-like_N"/>
</dbReference>
<feature type="domain" description="Tyr recombinase" evidence="6">
    <location>
        <begin position="178"/>
        <end position="373"/>
    </location>
</feature>
<dbReference type="GO" id="GO:0006310">
    <property type="term" value="P:DNA recombination"/>
    <property type="evidence" value="ECO:0007669"/>
    <property type="project" value="UniProtKB-KW"/>
</dbReference>
<dbReference type="AlphaFoldDB" id="A0AAW8RQN7"/>
<name>A0AAW8RQN7_ENTAV</name>
<dbReference type="Proteomes" id="UP001260773">
    <property type="component" value="Unassembled WGS sequence"/>
</dbReference>
<dbReference type="RefSeq" id="WP_311864668.1">
    <property type="nucleotide sequence ID" value="NZ_JARPWH010000001.1"/>
</dbReference>
<dbReference type="Pfam" id="PF14657">
    <property type="entry name" value="Arm-DNA-bind_4"/>
    <property type="match status" value="1"/>
</dbReference>
<dbReference type="Pfam" id="PF00589">
    <property type="entry name" value="Phage_integrase"/>
    <property type="match status" value="1"/>
</dbReference>
<evidence type="ECO:0000256" key="1">
    <source>
        <dbReference type="ARBA" id="ARBA00008857"/>
    </source>
</evidence>
<evidence type="ECO:0000259" key="6">
    <source>
        <dbReference type="PROSITE" id="PS51898"/>
    </source>
</evidence>
<comment type="similarity">
    <text evidence="1">Belongs to the 'phage' integrase family.</text>
</comment>
<dbReference type="CDD" id="cd01189">
    <property type="entry name" value="INT_ICEBs1_C_like"/>
    <property type="match status" value="1"/>
</dbReference>
<dbReference type="InterPro" id="IPR050090">
    <property type="entry name" value="Tyrosine_recombinase_XerCD"/>
</dbReference>
<dbReference type="Gene3D" id="1.10.150.130">
    <property type="match status" value="1"/>
</dbReference>
<dbReference type="PROSITE" id="PS51900">
    <property type="entry name" value="CB"/>
    <property type="match status" value="1"/>
</dbReference>
<evidence type="ECO:0000313" key="9">
    <source>
        <dbReference type="Proteomes" id="UP001260773"/>
    </source>
</evidence>
<dbReference type="PANTHER" id="PTHR30349:SF64">
    <property type="entry name" value="PROPHAGE INTEGRASE INTD-RELATED"/>
    <property type="match status" value="1"/>
</dbReference>
<gene>
    <name evidence="8" type="ORF">P7D43_00715</name>
</gene>
<dbReference type="Pfam" id="PF14659">
    <property type="entry name" value="Phage_int_SAM_3"/>
    <property type="match status" value="1"/>
</dbReference>
<evidence type="ECO:0000313" key="8">
    <source>
        <dbReference type="EMBL" id="MDT2400877.1"/>
    </source>
</evidence>